<keyword evidence="5 6" id="KW-0472">Membrane</keyword>
<proteinExistence type="predicted"/>
<dbReference type="InterPro" id="IPR000917">
    <property type="entry name" value="Sulfatase_N"/>
</dbReference>
<keyword evidence="4 6" id="KW-1133">Transmembrane helix</keyword>
<evidence type="ECO:0000313" key="9">
    <source>
        <dbReference type="Proteomes" id="UP001597544"/>
    </source>
</evidence>
<accession>A0ABW5IHR9</accession>
<dbReference type="Proteomes" id="UP001597544">
    <property type="component" value="Unassembled WGS sequence"/>
</dbReference>
<dbReference type="EC" id="2.7.8.-" evidence="8"/>
<dbReference type="InterPro" id="IPR012160">
    <property type="entry name" value="LtaS-like"/>
</dbReference>
<dbReference type="GO" id="GO:0016740">
    <property type="term" value="F:transferase activity"/>
    <property type="evidence" value="ECO:0007669"/>
    <property type="project" value="UniProtKB-KW"/>
</dbReference>
<dbReference type="RefSeq" id="WP_377502711.1">
    <property type="nucleotide sequence ID" value="NZ_JBHULU010000002.1"/>
</dbReference>
<protein>
    <submittedName>
        <fullName evidence="8">LTA synthase family protein</fullName>
        <ecNumber evidence="8">2.7.8.-</ecNumber>
    </submittedName>
</protein>
<gene>
    <name evidence="8" type="ORF">ACFSRY_01515</name>
</gene>
<feature type="transmembrane region" description="Helical" evidence="6">
    <location>
        <begin position="149"/>
        <end position="169"/>
    </location>
</feature>
<keyword evidence="3 6" id="KW-0812">Transmembrane</keyword>
<dbReference type="EMBL" id="JBHULU010000002">
    <property type="protein sequence ID" value="MFD2512530.1"/>
    <property type="molecule type" value="Genomic_DNA"/>
</dbReference>
<dbReference type="SUPFAM" id="SSF53649">
    <property type="entry name" value="Alkaline phosphatase-like"/>
    <property type="match status" value="1"/>
</dbReference>
<feature type="transmembrane region" description="Helical" evidence="6">
    <location>
        <begin position="69"/>
        <end position="91"/>
    </location>
</feature>
<evidence type="ECO:0000259" key="7">
    <source>
        <dbReference type="Pfam" id="PF00884"/>
    </source>
</evidence>
<dbReference type="PANTHER" id="PTHR47371">
    <property type="entry name" value="LIPOTEICHOIC ACID SYNTHASE"/>
    <property type="match status" value="1"/>
</dbReference>
<evidence type="ECO:0000256" key="6">
    <source>
        <dbReference type="SAM" id="Phobius"/>
    </source>
</evidence>
<evidence type="ECO:0000256" key="1">
    <source>
        <dbReference type="ARBA" id="ARBA00004651"/>
    </source>
</evidence>
<feature type="domain" description="Sulfatase N-terminal" evidence="7">
    <location>
        <begin position="275"/>
        <end position="549"/>
    </location>
</feature>
<dbReference type="PANTHER" id="PTHR47371:SF3">
    <property type="entry name" value="PHOSPHOGLYCEROL TRANSFERASE I"/>
    <property type="match status" value="1"/>
</dbReference>
<dbReference type="CDD" id="cd16015">
    <property type="entry name" value="LTA_synthase"/>
    <property type="match status" value="1"/>
</dbReference>
<reference evidence="9" key="1">
    <citation type="journal article" date="2019" name="Int. J. Syst. Evol. Microbiol.">
        <title>The Global Catalogue of Microorganisms (GCM) 10K type strain sequencing project: providing services to taxonomists for standard genome sequencing and annotation.</title>
        <authorList>
            <consortium name="The Broad Institute Genomics Platform"/>
            <consortium name="The Broad Institute Genome Sequencing Center for Infectious Disease"/>
            <person name="Wu L."/>
            <person name="Ma J."/>
        </authorList>
    </citation>
    <scope>NUCLEOTIDE SEQUENCE [LARGE SCALE GENOMIC DNA]</scope>
    <source>
        <strain evidence="9">KCTC 42498</strain>
    </source>
</reference>
<dbReference type="Pfam" id="PF00884">
    <property type="entry name" value="Sulfatase"/>
    <property type="match status" value="1"/>
</dbReference>
<organism evidence="8 9">
    <name type="scientific">Pontibacter locisalis</name>
    <dbReference type="NCBI Taxonomy" id="1719035"/>
    <lineage>
        <taxon>Bacteria</taxon>
        <taxon>Pseudomonadati</taxon>
        <taxon>Bacteroidota</taxon>
        <taxon>Cytophagia</taxon>
        <taxon>Cytophagales</taxon>
        <taxon>Hymenobacteraceae</taxon>
        <taxon>Pontibacter</taxon>
    </lineage>
</organism>
<dbReference type="Gene3D" id="3.30.1120.80">
    <property type="match status" value="1"/>
</dbReference>
<evidence type="ECO:0000256" key="4">
    <source>
        <dbReference type="ARBA" id="ARBA00022989"/>
    </source>
</evidence>
<evidence type="ECO:0000313" key="8">
    <source>
        <dbReference type="EMBL" id="MFD2512530.1"/>
    </source>
</evidence>
<keyword evidence="2" id="KW-1003">Cell membrane</keyword>
<keyword evidence="8" id="KW-0808">Transferase</keyword>
<dbReference type="InterPro" id="IPR050448">
    <property type="entry name" value="OpgB/LTA_synthase_biosynth"/>
</dbReference>
<feature type="transmembrane region" description="Helical" evidence="6">
    <location>
        <begin position="27"/>
        <end position="49"/>
    </location>
</feature>
<keyword evidence="9" id="KW-1185">Reference proteome</keyword>
<evidence type="ECO:0000256" key="5">
    <source>
        <dbReference type="ARBA" id="ARBA00023136"/>
    </source>
</evidence>
<feature type="transmembrane region" description="Helical" evidence="6">
    <location>
        <begin position="98"/>
        <end position="116"/>
    </location>
</feature>
<feature type="transmembrane region" description="Helical" evidence="6">
    <location>
        <begin position="181"/>
        <end position="203"/>
    </location>
</feature>
<name>A0ABW5IHR9_9BACT</name>
<evidence type="ECO:0000256" key="2">
    <source>
        <dbReference type="ARBA" id="ARBA00022475"/>
    </source>
</evidence>
<dbReference type="InterPro" id="IPR017850">
    <property type="entry name" value="Alkaline_phosphatase_core_sf"/>
</dbReference>
<comment type="caution">
    <text evidence="8">The sequence shown here is derived from an EMBL/GenBank/DDBJ whole genome shotgun (WGS) entry which is preliminary data.</text>
</comment>
<evidence type="ECO:0000256" key="3">
    <source>
        <dbReference type="ARBA" id="ARBA00022692"/>
    </source>
</evidence>
<comment type="subcellular location">
    <subcellularLocation>
        <location evidence="1">Cell membrane</location>
        <topology evidence="1">Multi-pass membrane protein</topology>
    </subcellularLocation>
</comment>
<dbReference type="Gene3D" id="3.40.720.10">
    <property type="entry name" value="Alkaline Phosphatase, subunit A"/>
    <property type="match status" value="1"/>
</dbReference>
<sequence>MATNFRHPSYTSTIMFDSAFKLLLRRLGLMLCLYMLLRLLFYIFNYSAFADASSGQTFLAFVYGLRFDLAAITAVNAPFILLSLFPIGNILNPSYQRFLKVWFIVTNAPFIALALVDVEFFKFIGKRSSNELATITGDILDQLGQLAQYYWYLILAFVVFLILLSKIYPKQTAPVIVQKNIMVRSLRLLLVAALAVMAIRGGIQLKPLRVNHAFVLEPASLGHLSLNSPFTFIKGIGQPQLEQKHFFPDEQSLVTAMAFDPGKFSHPTEEQRQENVVVIILESFSAEYVGALNNGKGYTPFLDSLSTQGLLFHNAFANGRKSIEALPSVLAGLPSLMQEPYITSAYQANRLVGLGTVLQDAGYHTAFFHGAANGTMGFNNFSKIAGVQEYYGLDEYPEELREKDFDGQWGIFDEPYLQYVSRTLTEYKKPFFATLFTLSSHHPYTIPGKYKGRFPKGELEIHESIGYADHALRKFFKTASKQPWYSNTLFIITADHTQKSADPAYQNELGHYRVPLIIFHPTQDLQNINLKQVVQHADLYPTIVDYLNIKTDKVLPFGRSVFDTGKTGNAILYNNNSYFLVQQDQVVELDQEDQAKVYSFPDLTPSPSLNPEAEQKLKAYVQYYRNAMVHNKLYFWND</sequence>
<dbReference type="PIRSF" id="PIRSF005091">
    <property type="entry name" value="Mmb_sulf_HI1246"/>
    <property type="match status" value="1"/>
</dbReference>